<keyword evidence="2" id="KW-1185">Reference proteome</keyword>
<proteinExistence type="predicted"/>
<accession>A0ABT2BAQ1</accession>
<comment type="caution">
    <text evidence="1">The sequence shown here is derived from an EMBL/GenBank/DDBJ whole genome shotgun (WGS) entry which is preliminary data.</text>
</comment>
<dbReference type="Proteomes" id="UP001205612">
    <property type="component" value="Unassembled WGS sequence"/>
</dbReference>
<organism evidence="1 2">
    <name type="scientific">Streptomyces pyxinicus</name>
    <dbReference type="NCBI Taxonomy" id="2970331"/>
    <lineage>
        <taxon>Bacteria</taxon>
        <taxon>Bacillati</taxon>
        <taxon>Actinomycetota</taxon>
        <taxon>Actinomycetes</taxon>
        <taxon>Kitasatosporales</taxon>
        <taxon>Streptomycetaceae</taxon>
        <taxon>Streptomyces</taxon>
    </lineage>
</organism>
<evidence type="ECO:0000313" key="2">
    <source>
        <dbReference type="Proteomes" id="UP001205612"/>
    </source>
</evidence>
<dbReference type="EMBL" id="JANUGP010000034">
    <property type="protein sequence ID" value="MCS0605592.1"/>
    <property type="molecule type" value="Genomic_DNA"/>
</dbReference>
<sequence>MEARMWNGLVGVAKETYTASLGEGVVPRPLMTPLVRGELAGLIWVRPLKAGQDALAGIAALANIAAAAGADEVVLA</sequence>
<name>A0ABT2BAQ1_9ACTN</name>
<protein>
    <submittedName>
        <fullName evidence="1">Uncharacterized protein</fullName>
    </submittedName>
</protein>
<reference evidence="1 2" key="1">
    <citation type="submission" date="2022-08" db="EMBL/GenBank/DDBJ databases">
        <authorList>
            <person name="Somphong A."/>
            <person name="Phongsopitanun W."/>
        </authorList>
    </citation>
    <scope>NUCLEOTIDE SEQUENCE [LARGE SCALE GENOMIC DNA]</scope>
    <source>
        <strain evidence="1 2">LP11</strain>
    </source>
</reference>
<gene>
    <name evidence="1" type="ORF">NX794_30970</name>
</gene>
<dbReference type="RefSeq" id="WP_258782836.1">
    <property type="nucleotide sequence ID" value="NZ_JANUGP010000034.1"/>
</dbReference>
<evidence type="ECO:0000313" key="1">
    <source>
        <dbReference type="EMBL" id="MCS0605592.1"/>
    </source>
</evidence>